<evidence type="ECO:0000313" key="2">
    <source>
        <dbReference type="Proteomes" id="UP000183190"/>
    </source>
</evidence>
<protein>
    <submittedName>
        <fullName evidence="1">Uncharacterized protein</fullName>
    </submittedName>
</protein>
<dbReference type="RefSeq" id="WP_074717587.1">
    <property type="nucleotide sequence ID" value="NZ_FNWV01000008.1"/>
</dbReference>
<dbReference type="EMBL" id="FNWV01000008">
    <property type="protein sequence ID" value="SEH72787.1"/>
    <property type="molecule type" value="Genomic_DNA"/>
</dbReference>
<sequence length="358" mass="40478">MKDYIQVSESVFSKAEERMAEKKRRSMRIKRNTLAATSAAAVLVVVCMQNESISNAIKSIPKFVSSVWTDEEPATTQITTQPVTTTAVHTTTSEITTETTSETETETTTTTEIVTTEPVTEPTTTIVTGPTDNMKRVYMVALDTRVVEADYDTVTLSNGYKVSFIYGEYDLRGLFKVDDIIFYRCSFAYDQSCNIYYYLDGYFEAEQRWIEPPSYDEVSGEYTEPVTDEFRGAPIPAPDPINKEKELRQLKYDDSVPALDYADILADPSMLTSGETYEDMPIIKIKVTGLKIAEADGFNKISEDGRNWFLYTNLTDGMEYDDIYDLKEGDVIDMVGFFSYDKSSDTLDADDIYIQKVN</sequence>
<evidence type="ECO:0000313" key="1">
    <source>
        <dbReference type="EMBL" id="SEH72787.1"/>
    </source>
</evidence>
<gene>
    <name evidence="1" type="ORF">SAMN02910265_02362</name>
</gene>
<organism evidence="1 2">
    <name type="scientific">Ruminococcus flavefaciens</name>
    <dbReference type="NCBI Taxonomy" id="1265"/>
    <lineage>
        <taxon>Bacteria</taxon>
        <taxon>Bacillati</taxon>
        <taxon>Bacillota</taxon>
        <taxon>Clostridia</taxon>
        <taxon>Eubacteriales</taxon>
        <taxon>Oscillospiraceae</taxon>
        <taxon>Ruminococcus</taxon>
    </lineage>
</organism>
<dbReference type="AlphaFoldDB" id="A0A1H6KMK5"/>
<name>A0A1H6KMK5_RUMFL</name>
<reference evidence="1 2" key="1">
    <citation type="submission" date="2016-10" db="EMBL/GenBank/DDBJ databases">
        <authorList>
            <person name="de Groot N.N."/>
        </authorList>
    </citation>
    <scope>NUCLEOTIDE SEQUENCE [LARGE SCALE GENOMIC DNA]</scope>
    <source>
        <strain evidence="1 2">YAD2003</strain>
    </source>
</reference>
<dbReference type="OrthoDB" id="9841344at2"/>
<proteinExistence type="predicted"/>
<dbReference type="Proteomes" id="UP000183190">
    <property type="component" value="Unassembled WGS sequence"/>
</dbReference>
<accession>A0A1H6KMK5</accession>